<dbReference type="GO" id="GO:0046872">
    <property type="term" value="F:metal ion binding"/>
    <property type="evidence" value="ECO:0007669"/>
    <property type="project" value="UniProtKB-UniRule"/>
</dbReference>
<sequence length="543" mass="58936">MPNEMVVEFSVRAETSFGQWVGVVGCTPELGNWDTARAVALATDVSSYPVWSAKITIKCPSVAIDFKFIKFEEFKSPVWEECDNRHVEVVALVSGGETNSGIPHFGVNNFCYVPRSWSSCAKAEDPAVPQTQETMRMTKRRFSALAECGEPRRNTSSTLLTERVRLVAEQWGRCQNLSGPEQCVILKLKGIKETEANKLVVEVVFKAASQKPTLSLNLTSWDAEGLQAAWSMAVTAVELSPGMHFFHFRVNGAFALSGEHIRIGRWNALHCSDPLRRYLLARDSNGQLSEEGQMVEKTRSKRIGDMAFHSVVGDASSADAIGLQECGGQIVRPYSVCGHLARDDSDERDNQDAANSFAPFAIEVYEGLFDRELMLRLDGVVLPEVPEPPLQLGENAECALRLWAGAHLIKKAHGACEDAFFVDPHGMGVADGVGCMVQFASYGINAAQYAAELMEFSSAALKSDDIASEEKIRSDVARRAATALQHAESQAAAYGASTAVVLCQQGNFLGVANLGDSGFMVLRKGPTGMSAGVPSGRGQVTRE</sequence>
<dbReference type="Gene3D" id="3.60.40.10">
    <property type="entry name" value="PPM-type phosphatase domain"/>
    <property type="match status" value="1"/>
</dbReference>
<dbReference type="AlphaFoldDB" id="A0A9P1BS37"/>
<dbReference type="PANTHER" id="PTHR12320">
    <property type="entry name" value="PROTEIN PHOSPHATASE 2C"/>
    <property type="match status" value="1"/>
</dbReference>
<name>A0A9P1BS37_9DINO</name>
<dbReference type="InterPro" id="IPR036457">
    <property type="entry name" value="PPM-type-like_dom_sf"/>
</dbReference>
<dbReference type="GO" id="GO:0004722">
    <property type="term" value="F:protein serine/threonine phosphatase activity"/>
    <property type="evidence" value="ECO:0007669"/>
    <property type="project" value="UniProtKB-EC"/>
</dbReference>
<gene>
    <name evidence="4" type="ORF">C1SCF055_LOCUS6503</name>
</gene>
<dbReference type="InterPro" id="IPR002044">
    <property type="entry name" value="CBM20"/>
</dbReference>
<dbReference type="EMBL" id="CAMXCT020000413">
    <property type="protein sequence ID" value="CAL1131826.1"/>
    <property type="molecule type" value="Genomic_DNA"/>
</dbReference>
<dbReference type="InterPro" id="IPR039123">
    <property type="entry name" value="PPTC7"/>
</dbReference>
<dbReference type="EC" id="3.1.3.16" evidence="1"/>
<evidence type="ECO:0000313" key="4">
    <source>
        <dbReference type="EMBL" id="CAI3978451.1"/>
    </source>
</evidence>
<dbReference type="SMART" id="SM01065">
    <property type="entry name" value="CBM_2"/>
    <property type="match status" value="1"/>
</dbReference>
<dbReference type="EMBL" id="CAMXCT010000413">
    <property type="protein sequence ID" value="CAI3978451.1"/>
    <property type="molecule type" value="Genomic_DNA"/>
</dbReference>
<dbReference type="PANTHER" id="PTHR12320:SF1">
    <property type="entry name" value="PROTEIN PHOSPHATASE PTC7 HOMOLOG"/>
    <property type="match status" value="1"/>
</dbReference>
<comment type="catalytic activity">
    <reaction evidence="1">
        <text>O-phospho-L-threonyl-[protein] + H2O = L-threonyl-[protein] + phosphate</text>
        <dbReference type="Rhea" id="RHEA:47004"/>
        <dbReference type="Rhea" id="RHEA-COMP:11060"/>
        <dbReference type="Rhea" id="RHEA-COMP:11605"/>
        <dbReference type="ChEBI" id="CHEBI:15377"/>
        <dbReference type="ChEBI" id="CHEBI:30013"/>
        <dbReference type="ChEBI" id="CHEBI:43474"/>
        <dbReference type="ChEBI" id="CHEBI:61977"/>
        <dbReference type="EC" id="3.1.3.16"/>
    </reaction>
</comment>
<feature type="domain" description="CBM20" evidence="2">
    <location>
        <begin position="1"/>
        <end position="107"/>
    </location>
</feature>
<dbReference type="InterPro" id="IPR001932">
    <property type="entry name" value="PPM-type_phosphatase-like_dom"/>
</dbReference>
<organism evidence="4">
    <name type="scientific">Cladocopium goreaui</name>
    <dbReference type="NCBI Taxonomy" id="2562237"/>
    <lineage>
        <taxon>Eukaryota</taxon>
        <taxon>Sar</taxon>
        <taxon>Alveolata</taxon>
        <taxon>Dinophyceae</taxon>
        <taxon>Suessiales</taxon>
        <taxon>Symbiodiniaceae</taxon>
        <taxon>Cladocopium</taxon>
    </lineage>
</organism>
<keyword evidence="1" id="KW-0460">Magnesium</keyword>
<reference evidence="4" key="1">
    <citation type="submission" date="2022-10" db="EMBL/GenBank/DDBJ databases">
        <authorList>
            <person name="Chen Y."/>
            <person name="Dougan E. K."/>
            <person name="Chan C."/>
            <person name="Rhodes N."/>
            <person name="Thang M."/>
        </authorList>
    </citation>
    <scope>NUCLEOTIDE SEQUENCE</scope>
</reference>
<comment type="cofactor">
    <cofactor evidence="1">
        <name>Mg(2+)</name>
        <dbReference type="ChEBI" id="CHEBI:18420"/>
    </cofactor>
</comment>
<evidence type="ECO:0000259" key="3">
    <source>
        <dbReference type="PROSITE" id="PS51746"/>
    </source>
</evidence>
<comment type="similarity">
    <text evidence="1">Belongs to the PP2C family.</text>
</comment>
<dbReference type="OrthoDB" id="60843at2759"/>
<dbReference type="Pfam" id="PF00686">
    <property type="entry name" value="CBM_20"/>
    <property type="match status" value="1"/>
</dbReference>
<dbReference type="EMBL" id="CAMXCT030000413">
    <property type="protein sequence ID" value="CAL4765763.1"/>
    <property type="molecule type" value="Genomic_DNA"/>
</dbReference>
<keyword evidence="6" id="KW-1185">Reference proteome</keyword>
<feature type="domain" description="PPM-type phosphatase" evidence="3">
    <location>
        <begin position="402"/>
        <end position="543"/>
    </location>
</feature>
<dbReference type="Pfam" id="PF00481">
    <property type="entry name" value="PP2C"/>
    <property type="match status" value="1"/>
</dbReference>
<keyword evidence="1" id="KW-0904">Protein phosphatase</keyword>
<dbReference type="Proteomes" id="UP001152797">
    <property type="component" value="Unassembled WGS sequence"/>
</dbReference>
<keyword evidence="1" id="KW-0464">Manganese</keyword>
<dbReference type="CDD" id="cd05467">
    <property type="entry name" value="CBM20"/>
    <property type="match status" value="1"/>
</dbReference>
<comment type="cofactor">
    <cofactor evidence="1">
        <name>Mn(2+)</name>
        <dbReference type="ChEBI" id="CHEBI:29035"/>
    </cofactor>
</comment>
<evidence type="ECO:0000256" key="1">
    <source>
        <dbReference type="RuleBase" id="RU366020"/>
    </source>
</evidence>
<dbReference type="InterPro" id="IPR013784">
    <property type="entry name" value="Carb-bd-like_fold"/>
</dbReference>
<dbReference type="SUPFAM" id="SSF49452">
    <property type="entry name" value="Starch-binding domain-like"/>
    <property type="match status" value="1"/>
</dbReference>
<proteinExistence type="inferred from homology"/>
<evidence type="ECO:0000313" key="6">
    <source>
        <dbReference type="Proteomes" id="UP001152797"/>
    </source>
</evidence>
<comment type="catalytic activity">
    <reaction evidence="1">
        <text>O-phospho-L-seryl-[protein] + H2O = L-seryl-[protein] + phosphate</text>
        <dbReference type="Rhea" id="RHEA:20629"/>
        <dbReference type="Rhea" id="RHEA-COMP:9863"/>
        <dbReference type="Rhea" id="RHEA-COMP:11604"/>
        <dbReference type="ChEBI" id="CHEBI:15377"/>
        <dbReference type="ChEBI" id="CHEBI:29999"/>
        <dbReference type="ChEBI" id="CHEBI:43474"/>
        <dbReference type="ChEBI" id="CHEBI:83421"/>
        <dbReference type="EC" id="3.1.3.16"/>
    </reaction>
</comment>
<evidence type="ECO:0000313" key="5">
    <source>
        <dbReference type="EMBL" id="CAL4765763.1"/>
    </source>
</evidence>
<evidence type="ECO:0000259" key="2">
    <source>
        <dbReference type="PROSITE" id="PS51166"/>
    </source>
</evidence>
<reference evidence="5 6" key="2">
    <citation type="submission" date="2024-05" db="EMBL/GenBank/DDBJ databases">
        <authorList>
            <person name="Chen Y."/>
            <person name="Shah S."/>
            <person name="Dougan E. K."/>
            <person name="Thang M."/>
            <person name="Chan C."/>
        </authorList>
    </citation>
    <scope>NUCLEOTIDE SEQUENCE [LARGE SCALE GENOMIC DNA]</scope>
</reference>
<dbReference type="GO" id="GO:2001070">
    <property type="term" value="F:starch binding"/>
    <property type="evidence" value="ECO:0007669"/>
    <property type="project" value="InterPro"/>
</dbReference>
<comment type="caution">
    <text evidence="4">The sequence shown here is derived from an EMBL/GenBank/DDBJ whole genome shotgun (WGS) entry which is preliminary data.</text>
</comment>
<dbReference type="SUPFAM" id="SSF81606">
    <property type="entry name" value="PP2C-like"/>
    <property type="match status" value="1"/>
</dbReference>
<dbReference type="PROSITE" id="PS51746">
    <property type="entry name" value="PPM_2"/>
    <property type="match status" value="1"/>
</dbReference>
<dbReference type="Gene3D" id="2.60.40.10">
    <property type="entry name" value="Immunoglobulins"/>
    <property type="match status" value="1"/>
</dbReference>
<dbReference type="PROSITE" id="PS51166">
    <property type="entry name" value="CBM20"/>
    <property type="match status" value="1"/>
</dbReference>
<protein>
    <recommendedName>
        <fullName evidence="1">Protein phosphatase</fullName>
        <ecNumber evidence="1">3.1.3.16</ecNumber>
    </recommendedName>
</protein>
<keyword evidence="1" id="KW-0378">Hydrolase</keyword>
<dbReference type="InterPro" id="IPR013783">
    <property type="entry name" value="Ig-like_fold"/>
</dbReference>
<keyword evidence="1" id="KW-0479">Metal-binding</keyword>
<accession>A0A9P1BS37</accession>